<protein>
    <recommendedName>
        <fullName evidence="4">DUF2911 domain-containing protein</fullName>
    </recommendedName>
</protein>
<accession>A0A917E6J8</accession>
<dbReference type="Proteomes" id="UP000599688">
    <property type="component" value="Unassembled WGS sequence"/>
</dbReference>
<sequence length="280" mass="31775">MKHIFNLVIALLSFCTFAQVTTPQASPSAKTEQVVGLTTIELNYSRPAVNGRTIFGDLVPFNKKWRTGANANTSIGFSDDVKIEGVAVKAGNYALYSTPTNESWVIYLYTKTDNWGLPEEWNEDLVAAKFEVKSTKTRAFTENFSLQIVDISANQAKLEIAWENTKVQFNIEVPTEQKVMQSIKKTMQKEPSARDYYNAAVYFLNEGIDIKQAVSWIDTAMKMEDKKPYWMLRQQALIYYQAGMQKKAIKIAEASLEAAKKAGNNDYVKMNKDSIEKWKQ</sequence>
<proteinExistence type="predicted"/>
<evidence type="ECO:0008006" key="4">
    <source>
        <dbReference type="Google" id="ProtNLM"/>
    </source>
</evidence>
<evidence type="ECO:0000313" key="2">
    <source>
        <dbReference type="EMBL" id="GGE05541.1"/>
    </source>
</evidence>
<comment type="caution">
    <text evidence="2">The sequence shown here is derived from an EMBL/GenBank/DDBJ whole genome shotgun (WGS) entry which is preliminary data.</text>
</comment>
<dbReference type="InterPro" id="IPR021314">
    <property type="entry name" value="DUF2911"/>
</dbReference>
<keyword evidence="1" id="KW-0732">Signal</keyword>
<dbReference type="AlphaFoldDB" id="A0A917E6J8"/>
<evidence type="ECO:0000256" key="1">
    <source>
        <dbReference type="SAM" id="SignalP"/>
    </source>
</evidence>
<organism evidence="2 3">
    <name type="scientific">Psychroflexus salis</name>
    <dbReference type="NCBI Taxonomy" id="1526574"/>
    <lineage>
        <taxon>Bacteria</taxon>
        <taxon>Pseudomonadati</taxon>
        <taxon>Bacteroidota</taxon>
        <taxon>Flavobacteriia</taxon>
        <taxon>Flavobacteriales</taxon>
        <taxon>Flavobacteriaceae</taxon>
        <taxon>Psychroflexus</taxon>
    </lineage>
</organism>
<feature type="signal peptide" evidence="1">
    <location>
        <begin position="1"/>
        <end position="18"/>
    </location>
</feature>
<dbReference type="InterPro" id="IPR011990">
    <property type="entry name" value="TPR-like_helical_dom_sf"/>
</dbReference>
<dbReference type="RefSeq" id="WP_188405094.1">
    <property type="nucleotide sequence ID" value="NZ_BMGL01000002.1"/>
</dbReference>
<evidence type="ECO:0000313" key="3">
    <source>
        <dbReference type="Proteomes" id="UP000599688"/>
    </source>
</evidence>
<name>A0A917E6J8_9FLAO</name>
<dbReference type="SUPFAM" id="SSF48452">
    <property type="entry name" value="TPR-like"/>
    <property type="match status" value="1"/>
</dbReference>
<reference evidence="2 3" key="1">
    <citation type="journal article" date="2014" name="Int. J. Syst. Evol. Microbiol.">
        <title>Complete genome sequence of Corynebacterium casei LMG S-19264T (=DSM 44701T), isolated from a smear-ripened cheese.</title>
        <authorList>
            <consortium name="US DOE Joint Genome Institute (JGI-PGF)"/>
            <person name="Walter F."/>
            <person name="Albersmeier A."/>
            <person name="Kalinowski J."/>
            <person name="Ruckert C."/>
        </authorList>
    </citation>
    <scope>NUCLEOTIDE SEQUENCE [LARGE SCALE GENOMIC DNA]</scope>
    <source>
        <strain evidence="2 3">CGMCC 1.12925</strain>
    </source>
</reference>
<gene>
    <name evidence="2" type="ORF">GCM10010831_04030</name>
</gene>
<dbReference type="EMBL" id="BMGL01000002">
    <property type="protein sequence ID" value="GGE05541.1"/>
    <property type="molecule type" value="Genomic_DNA"/>
</dbReference>
<feature type="chain" id="PRO_5036858366" description="DUF2911 domain-containing protein" evidence="1">
    <location>
        <begin position="19"/>
        <end position="280"/>
    </location>
</feature>
<dbReference type="Pfam" id="PF11138">
    <property type="entry name" value="DUF2911"/>
    <property type="match status" value="1"/>
</dbReference>
<keyword evidence="3" id="KW-1185">Reference proteome</keyword>